<reference evidence="1" key="1">
    <citation type="submission" date="2014-11" db="EMBL/GenBank/DDBJ databases">
        <authorList>
            <person name="Amaro Gonzalez C."/>
        </authorList>
    </citation>
    <scope>NUCLEOTIDE SEQUENCE</scope>
</reference>
<protein>
    <submittedName>
        <fullName evidence="1">Uncharacterized protein</fullName>
    </submittedName>
</protein>
<sequence>MNENWQFMFMQNSICLLSGLFFSVPSDNVKTAVRPMTKNVVVMLRIIT</sequence>
<accession>A0A0E9X5U5</accession>
<proteinExistence type="predicted"/>
<reference evidence="1" key="2">
    <citation type="journal article" date="2015" name="Fish Shellfish Immunol.">
        <title>Early steps in the European eel (Anguilla anguilla)-Vibrio vulnificus interaction in the gills: Role of the RtxA13 toxin.</title>
        <authorList>
            <person name="Callol A."/>
            <person name="Pajuelo D."/>
            <person name="Ebbesson L."/>
            <person name="Teles M."/>
            <person name="MacKenzie S."/>
            <person name="Amaro C."/>
        </authorList>
    </citation>
    <scope>NUCLEOTIDE SEQUENCE</scope>
</reference>
<dbReference type="AlphaFoldDB" id="A0A0E9X5U5"/>
<organism evidence="1">
    <name type="scientific">Anguilla anguilla</name>
    <name type="common">European freshwater eel</name>
    <name type="synonym">Muraena anguilla</name>
    <dbReference type="NCBI Taxonomy" id="7936"/>
    <lineage>
        <taxon>Eukaryota</taxon>
        <taxon>Metazoa</taxon>
        <taxon>Chordata</taxon>
        <taxon>Craniata</taxon>
        <taxon>Vertebrata</taxon>
        <taxon>Euteleostomi</taxon>
        <taxon>Actinopterygii</taxon>
        <taxon>Neopterygii</taxon>
        <taxon>Teleostei</taxon>
        <taxon>Anguilliformes</taxon>
        <taxon>Anguillidae</taxon>
        <taxon>Anguilla</taxon>
    </lineage>
</organism>
<dbReference type="EMBL" id="GBXM01010603">
    <property type="protein sequence ID" value="JAH97974.1"/>
    <property type="molecule type" value="Transcribed_RNA"/>
</dbReference>
<name>A0A0E9X5U5_ANGAN</name>
<evidence type="ECO:0000313" key="1">
    <source>
        <dbReference type="EMBL" id="JAH97974.1"/>
    </source>
</evidence>